<keyword evidence="2 4" id="KW-0560">Oxidoreductase</keyword>
<organism evidence="7 8">
    <name type="scientific">Formimonas warabiya</name>
    <dbReference type="NCBI Taxonomy" id="1761012"/>
    <lineage>
        <taxon>Bacteria</taxon>
        <taxon>Bacillati</taxon>
        <taxon>Bacillota</taxon>
        <taxon>Clostridia</taxon>
        <taxon>Eubacteriales</taxon>
        <taxon>Peptococcaceae</taxon>
        <taxon>Candidatus Formimonas</taxon>
    </lineage>
</organism>
<dbReference type="PANTHER" id="PTHR43761:SF1">
    <property type="entry name" value="D-ISOMER SPECIFIC 2-HYDROXYACID DEHYDROGENASE CATALYTIC DOMAIN-CONTAINING PROTEIN-RELATED"/>
    <property type="match status" value="1"/>
</dbReference>
<dbReference type="KEGG" id="fwa:DCMF_01065"/>
<dbReference type="FunFam" id="3.40.50.720:FF:000041">
    <property type="entry name" value="D-3-phosphoglycerate dehydrogenase"/>
    <property type="match status" value="1"/>
</dbReference>
<dbReference type="Pfam" id="PF00389">
    <property type="entry name" value="2-Hacid_dh"/>
    <property type="match status" value="1"/>
</dbReference>
<dbReference type="Proteomes" id="UP000323521">
    <property type="component" value="Chromosome"/>
</dbReference>
<dbReference type="CDD" id="cd05303">
    <property type="entry name" value="PGDH_2"/>
    <property type="match status" value="1"/>
</dbReference>
<dbReference type="AlphaFoldDB" id="A0A3G1KM96"/>
<keyword evidence="3" id="KW-0520">NAD</keyword>
<accession>A0A3G1KM96</accession>
<dbReference type="PANTHER" id="PTHR43761">
    <property type="entry name" value="D-ISOMER SPECIFIC 2-HYDROXYACID DEHYDROGENASE FAMILY PROTEIN (AFU_ORTHOLOGUE AFUA_1G13630)"/>
    <property type="match status" value="1"/>
</dbReference>
<keyword evidence="8" id="KW-1185">Reference proteome</keyword>
<dbReference type="InterPro" id="IPR050418">
    <property type="entry name" value="D-iso_2-hydroxyacid_DH_PdxB"/>
</dbReference>
<dbReference type="RefSeq" id="WP_148132721.1">
    <property type="nucleotide sequence ID" value="NZ_CP017634.1"/>
</dbReference>
<dbReference type="GO" id="GO:0004617">
    <property type="term" value="F:phosphoglycerate dehydrogenase activity"/>
    <property type="evidence" value="ECO:0007669"/>
    <property type="project" value="UniProtKB-ARBA"/>
</dbReference>
<dbReference type="SUPFAM" id="SSF52283">
    <property type="entry name" value="Formate/glycerate dehydrogenase catalytic domain-like"/>
    <property type="match status" value="1"/>
</dbReference>
<dbReference type="Pfam" id="PF02826">
    <property type="entry name" value="2-Hacid_dh_C"/>
    <property type="match status" value="1"/>
</dbReference>
<comment type="similarity">
    <text evidence="1 4">Belongs to the D-isomer specific 2-hydroxyacid dehydrogenase family.</text>
</comment>
<name>A0A3G1KM96_FORW1</name>
<evidence type="ECO:0000259" key="5">
    <source>
        <dbReference type="Pfam" id="PF00389"/>
    </source>
</evidence>
<dbReference type="OrthoDB" id="9805416at2"/>
<protein>
    <submittedName>
        <fullName evidence="7">3-phosphoglycerate dehydrogenase</fullName>
    </submittedName>
</protein>
<dbReference type="InterPro" id="IPR006140">
    <property type="entry name" value="D-isomer_DH_NAD-bd"/>
</dbReference>
<sequence length="305" mass="33495">MKRILITDGLEQDAVAQLRDNGFEVVEQFYPEEELKEEIKKYDAVVVRSATKIRKPVIDAALETGRLQLIIRGGVGTDNIDVAYANEKGIAVKNTPNASSASVAELVIGHMFNIARFIHASNYSMRLGQWNKKAYEGIELAGKTLGLIGFGRIAKETAKKADALGMKVVYTDLLGPDPNYPQYQYLPMEELMQVADFISVHVPGSKDKTPLIGEKEFNKMKDGVYVINAARGGVVCEEALLSALDSGKVAAAALDVYQEEPTKNEKICTHERISLTPHLGASTNEAQQRVGKEVVQIITNHFSCK</sequence>
<proteinExistence type="inferred from homology"/>
<dbReference type="InterPro" id="IPR006139">
    <property type="entry name" value="D-isomer_2_OHA_DH_cat_dom"/>
</dbReference>
<feature type="domain" description="D-isomer specific 2-hydroxyacid dehydrogenase NAD-binding" evidence="6">
    <location>
        <begin position="108"/>
        <end position="280"/>
    </location>
</feature>
<evidence type="ECO:0000256" key="2">
    <source>
        <dbReference type="ARBA" id="ARBA00023002"/>
    </source>
</evidence>
<dbReference type="GO" id="GO:0051287">
    <property type="term" value="F:NAD binding"/>
    <property type="evidence" value="ECO:0007669"/>
    <property type="project" value="InterPro"/>
</dbReference>
<dbReference type="EMBL" id="CP017634">
    <property type="protein sequence ID" value="ATW23572.1"/>
    <property type="molecule type" value="Genomic_DNA"/>
</dbReference>
<evidence type="ECO:0000259" key="6">
    <source>
        <dbReference type="Pfam" id="PF02826"/>
    </source>
</evidence>
<evidence type="ECO:0000313" key="8">
    <source>
        <dbReference type="Proteomes" id="UP000323521"/>
    </source>
</evidence>
<dbReference type="Gene3D" id="3.40.50.720">
    <property type="entry name" value="NAD(P)-binding Rossmann-like Domain"/>
    <property type="match status" value="2"/>
</dbReference>
<evidence type="ECO:0000313" key="7">
    <source>
        <dbReference type="EMBL" id="ATW23572.1"/>
    </source>
</evidence>
<dbReference type="InterPro" id="IPR036291">
    <property type="entry name" value="NAD(P)-bd_dom_sf"/>
</dbReference>
<dbReference type="GO" id="GO:0047545">
    <property type="term" value="F:(S)-2-hydroxyglutarate dehydrogenase activity"/>
    <property type="evidence" value="ECO:0007669"/>
    <property type="project" value="UniProtKB-ARBA"/>
</dbReference>
<gene>
    <name evidence="7" type="ORF">DCMF_01065</name>
</gene>
<dbReference type="GO" id="GO:0006564">
    <property type="term" value="P:L-serine biosynthetic process"/>
    <property type="evidence" value="ECO:0007669"/>
    <property type="project" value="UniProtKB-ARBA"/>
</dbReference>
<evidence type="ECO:0000256" key="4">
    <source>
        <dbReference type="RuleBase" id="RU003719"/>
    </source>
</evidence>
<reference evidence="7 8" key="1">
    <citation type="submission" date="2016-10" db="EMBL/GenBank/DDBJ databases">
        <title>Complete Genome Sequence of Peptococcaceae strain DCMF.</title>
        <authorList>
            <person name="Edwards R.J."/>
            <person name="Holland S.I."/>
            <person name="Deshpande N.P."/>
            <person name="Wong Y.K."/>
            <person name="Ertan H."/>
            <person name="Manefield M."/>
            <person name="Russell T.L."/>
            <person name="Lee M.J."/>
        </authorList>
    </citation>
    <scope>NUCLEOTIDE SEQUENCE [LARGE SCALE GENOMIC DNA]</scope>
    <source>
        <strain evidence="7 8">DCMF</strain>
    </source>
</reference>
<dbReference type="SUPFAM" id="SSF51735">
    <property type="entry name" value="NAD(P)-binding Rossmann-fold domains"/>
    <property type="match status" value="1"/>
</dbReference>
<feature type="domain" description="D-isomer specific 2-hydroxyacid dehydrogenase catalytic" evidence="5">
    <location>
        <begin position="4"/>
        <end position="301"/>
    </location>
</feature>
<evidence type="ECO:0000256" key="1">
    <source>
        <dbReference type="ARBA" id="ARBA00005854"/>
    </source>
</evidence>
<evidence type="ECO:0000256" key="3">
    <source>
        <dbReference type="ARBA" id="ARBA00023027"/>
    </source>
</evidence>